<keyword evidence="2" id="KW-1185">Reference proteome</keyword>
<protein>
    <submittedName>
        <fullName evidence="1">Uncharacterized protein</fullName>
    </submittedName>
</protein>
<dbReference type="Proteomes" id="UP001373496">
    <property type="component" value="Unassembled WGS sequence"/>
</dbReference>
<dbReference type="RefSeq" id="WP_225235204.1">
    <property type="nucleotide sequence ID" value="NZ_JBAPLV010000011.1"/>
</dbReference>
<dbReference type="EMBL" id="JBAPLV010000011">
    <property type="protein sequence ID" value="MEI4279103.1"/>
    <property type="molecule type" value="Genomic_DNA"/>
</dbReference>
<evidence type="ECO:0000313" key="1">
    <source>
        <dbReference type="EMBL" id="MEI4279103.1"/>
    </source>
</evidence>
<evidence type="ECO:0000313" key="2">
    <source>
        <dbReference type="Proteomes" id="UP001373496"/>
    </source>
</evidence>
<comment type="caution">
    <text evidence="1">The sequence shown here is derived from an EMBL/GenBank/DDBJ whole genome shotgun (WGS) entry which is preliminary data.</text>
</comment>
<sequence length="181" mass="19976">MSEPRRRWVSGMPTHAELESVDFHPAEELPQGPIPTGPEFRVMRSILGLTLGELAGLACRPVHWVAAIEGRRVPLADPDELTLHTVLMKSGVRWHPDLVEVANTAWRSLDVQDWAQLLDDTGSTDIADLDEMAGTRVDISNQDGDLLVVGLHAEVRMVFPLDIEEFWDVVEDVARATGPAA</sequence>
<proteinExistence type="predicted"/>
<gene>
    <name evidence="1" type="ORF">UXQ13_11570</name>
</gene>
<reference evidence="1 2" key="1">
    <citation type="submission" date="2024-03" db="EMBL/GenBank/DDBJ databases">
        <title>Draft genome sequence of Klenkia terrae.</title>
        <authorList>
            <person name="Duangmal K."/>
            <person name="Chantavorakit T."/>
        </authorList>
    </citation>
    <scope>NUCLEOTIDE SEQUENCE [LARGE SCALE GENOMIC DNA]</scope>
    <source>
        <strain evidence="1 2">JCM 17786</strain>
    </source>
</reference>
<organism evidence="1 2">
    <name type="scientific">Klenkia terrae</name>
    <dbReference type="NCBI Taxonomy" id="1052259"/>
    <lineage>
        <taxon>Bacteria</taxon>
        <taxon>Bacillati</taxon>
        <taxon>Actinomycetota</taxon>
        <taxon>Actinomycetes</taxon>
        <taxon>Geodermatophilales</taxon>
        <taxon>Geodermatophilaceae</taxon>
        <taxon>Klenkia</taxon>
    </lineage>
</organism>
<name>A0ABU8E6Y2_9ACTN</name>
<accession>A0ABU8E6Y2</accession>